<evidence type="ECO:0000256" key="1">
    <source>
        <dbReference type="SAM" id="SignalP"/>
    </source>
</evidence>
<keyword evidence="1" id="KW-0732">Signal</keyword>
<name>A0A839HEK0_9GAMM</name>
<feature type="chain" id="PRO_5032327186" evidence="1">
    <location>
        <begin position="29"/>
        <end position="457"/>
    </location>
</feature>
<protein>
    <submittedName>
        <fullName evidence="3">Alginate export family protein</fullName>
    </submittedName>
</protein>
<keyword evidence="4" id="KW-1185">Reference proteome</keyword>
<proteinExistence type="predicted"/>
<sequence>MNSSAYFRPSAIALGLGSILTLPALSIAATDADSPFTWGADLRLRHETISPVGFNKETPTAYRGFERYRTRLWGGYEFNNQIALNTRLMWEGRHYGQPASFEPWYEGGVFFDIFTVDLKPIATLPLSLKVGRQEMKLGDGWLVFDATPLDGSRTIYFDAARATYNLEQAQTAIDLIYIDHNADTGRFPQPLDGNVEDNTEQHETGAILYLNNKSILNGGDLDGYFIYKHNNPNETLGDLRENNGSSFPSPADTGDIYAIGMRTDTPFNANWQLRGETVYEWGTRNDRDLNGYGLNSRLTYQLNDPLKNALHVGYEYLSGDDPDSNADETFDPLWGRWPQWSELLAYEWQLENRIGEATNLQRLNVGWEAKPHNTTTVTLDYHALWANENSTRSAAQMLYLNDDEKFRGHLFAGWIKTKLNKHVAGHLVAEYLMNGEYFAEPRQDDAYFVRAEVTLTW</sequence>
<evidence type="ECO:0000313" key="4">
    <source>
        <dbReference type="Proteomes" id="UP000548632"/>
    </source>
</evidence>
<dbReference type="Proteomes" id="UP000548632">
    <property type="component" value="Unassembled WGS sequence"/>
</dbReference>
<comment type="caution">
    <text evidence="3">The sequence shown here is derived from an EMBL/GenBank/DDBJ whole genome shotgun (WGS) entry which is preliminary data.</text>
</comment>
<gene>
    <name evidence="3" type="ORF">HUK38_13780</name>
</gene>
<dbReference type="InterPro" id="IPR025388">
    <property type="entry name" value="Alginate_export_dom"/>
</dbReference>
<feature type="domain" description="Alginate export" evidence="2">
    <location>
        <begin position="116"/>
        <end position="398"/>
    </location>
</feature>
<dbReference type="SUPFAM" id="SSF56935">
    <property type="entry name" value="Porins"/>
    <property type="match status" value="1"/>
</dbReference>
<dbReference type="Gene3D" id="2.40.160.100">
    <property type="match status" value="1"/>
</dbReference>
<dbReference type="EMBL" id="JABVCQ010000045">
    <property type="protein sequence ID" value="MBB1127283.1"/>
    <property type="molecule type" value="Genomic_DNA"/>
</dbReference>
<dbReference type="AlphaFoldDB" id="A0A839HEK0"/>
<evidence type="ECO:0000259" key="2">
    <source>
        <dbReference type="Pfam" id="PF13372"/>
    </source>
</evidence>
<dbReference type="InterPro" id="IPR053728">
    <property type="entry name" value="Alginate_Permeability_Chnl"/>
</dbReference>
<dbReference type="RefSeq" id="WP_182584909.1">
    <property type="nucleotide sequence ID" value="NZ_JABVCQ010000045.1"/>
</dbReference>
<evidence type="ECO:0000313" key="3">
    <source>
        <dbReference type="EMBL" id="MBB1127283.1"/>
    </source>
</evidence>
<feature type="signal peptide" evidence="1">
    <location>
        <begin position="1"/>
        <end position="28"/>
    </location>
</feature>
<dbReference type="Pfam" id="PF13372">
    <property type="entry name" value="Alginate_exp"/>
    <property type="match status" value="1"/>
</dbReference>
<accession>A0A839HEK0</accession>
<reference evidence="3 4" key="1">
    <citation type="journal article" date="2020" name="Arch. Microbiol.">
        <title>The genome sequence of the giant phototrophic gammaproteobacterium Thiospirillum jenense gives insight into its physiological properties and phylogenetic relationships.</title>
        <authorList>
            <person name="Imhoff J.F."/>
            <person name="Meyer T.E."/>
            <person name="Kyndt J.A."/>
        </authorList>
    </citation>
    <scope>NUCLEOTIDE SEQUENCE [LARGE SCALE GENOMIC DNA]</scope>
    <source>
        <strain evidence="3 4">DSM 216</strain>
    </source>
</reference>
<organism evidence="3 4">
    <name type="scientific">Thiospirillum jenense</name>
    <dbReference type="NCBI Taxonomy" id="1653858"/>
    <lineage>
        <taxon>Bacteria</taxon>
        <taxon>Pseudomonadati</taxon>
        <taxon>Pseudomonadota</taxon>
        <taxon>Gammaproteobacteria</taxon>
        <taxon>Chromatiales</taxon>
        <taxon>Chromatiaceae</taxon>
        <taxon>Thiospirillum</taxon>
    </lineage>
</organism>